<dbReference type="EMBL" id="CP002360">
    <property type="protein sequence ID" value="AEE97441.1"/>
    <property type="molecule type" value="Genomic_DNA"/>
</dbReference>
<evidence type="ECO:0000313" key="2">
    <source>
        <dbReference type="EMBL" id="AEE97441.1"/>
    </source>
</evidence>
<dbReference type="Pfam" id="PF12673">
    <property type="entry name" value="SipL"/>
    <property type="match status" value="3"/>
</dbReference>
<evidence type="ECO:0000259" key="1">
    <source>
        <dbReference type="PROSITE" id="PS51782"/>
    </source>
</evidence>
<evidence type="ECO:0000313" key="3">
    <source>
        <dbReference type="Proteomes" id="UP000008457"/>
    </source>
</evidence>
<reference evidence="2 3" key="2">
    <citation type="journal article" date="2011" name="Stand. Genomic Sci.">
        <title>Complete genome sequence of Mahella australiensis type strain (50-1 BON).</title>
        <authorList>
            <person name="Sikorski J."/>
            <person name="Teshima H."/>
            <person name="Nolan M."/>
            <person name="Lucas S."/>
            <person name="Hammon N."/>
            <person name="Deshpande S."/>
            <person name="Cheng J.F."/>
            <person name="Pitluck S."/>
            <person name="Liolios K."/>
            <person name="Pagani I."/>
            <person name="Ivanova N."/>
            <person name="Huntemann M."/>
            <person name="Mavromatis K."/>
            <person name="Ovchinikova G."/>
            <person name="Pati A."/>
            <person name="Tapia R."/>
            <person name="Han C."/>
            <person name="Goodwin L."/>
            <person name="Chen A."/>
            <person name="Palaniappan K."/>
            <person name="Land M."/>
            <person name="Hauser L."/>
            <person name="Ngatchou-Djao O.D."/>
            <person name="Rohde M."/>
            <person name="Pukall R."/>
            <person name="Spring S."/>
            <person name="Abt B."/>
            <person name="Goker M."/>
            <person name="Detter J.C."/>
            <person name="Woyke T."/>
            <person name="Bristow J."/>
            <person name="Markowitz V."/>
            <person name="Hugenholtz P."/>
            <person name="Eisen J.A."/>
            <person name="Kyrpides N.C."/>
            <person name="Klenk H.P."/>
            <person name="Lapidus A."/>
        </authorList>
    </citation>
    <scope>NUCLEOTIDE SEQUENCE [LARGE SCALE GENOMIC DNA]</scope>
    <source>
        <strain evidence="3">DSM 15567 / CIP 107919 / 50-1 BON</strain>
    </source>
</reference>
<dbReference type="PROSITE" id="PS51782">
    <property type="entry name" value="LYSM"/>
    <property type="match status" value="1"/>
</dbReference>
<accession>F3ZVP7</accession>
<dbReference type="InterPro" id="IPR024300">
    <property type="entry name" value="SipL_SPOCS_dom"/>
</dbReference>
<dbReference type="AlphaFoldDB" id="F3ZVP7"/>
<dbReference type="SMART" id="SM00257">
    <property type="entry name" value="LysM"/>
    <property type="match status" value="1"/>
</dbReference>
<dbReference type="SUPFAM" id="SSF54106">
    <property type="entry name" value="LysM domain"/>
    <property type="match status" value="1"/>
</dbReference>
<dbReference type="Pfam" id="PF01476">
    <property type="entry name" value="LysM"/>
    <property type="match status" value="1"/>
</dbReference>
<dbReference type="KEGG" id="mas:Mahau_2273"/>
<feature type="domain" description="LysM" evidence="1">
    <location>
        <begin position="469"/>
        <end position="513"/>
    </location>
</feature>
<protein>
    <submittedName>
        <fullName evidence="2">Peptidoglycan-binding lysin domain protein</fullName>
    </submittedName>
</protein>
<dbReference type="HOGENOM" id="CLU_037106_0_0_9"/>
<name>F3ZVP7_MAHA5</name>
<organism evidence="2 3">
    <name type="scientific">Mahella australiensis (strain DSM 15567 / CIP 107919 / 50-1 BON)</name>
    <dbReference type="NCBI Taxonomy" id="697281"/>
    <lineage>
        <taxon>Bacteria</taxon>
        <taxon>Bacillati</taxon>
        <taxon>Bacillota</taxon>
        <taxon>Clostridia</taxon>
        <taxon>Thermoanaerobacterales</taxon>
        <taxon>Thermoanaerobacterales Family IV. Incertae Sedis</taxon>
        <taxon>Mahella</taxon>
    </lineage>
</organism>
<dbReference type="InterPro" id="IPR018392">
    <property type="entry name" value="LysM"/>
</dbReference>
<dbReference type="RefSeq" id="WP_013781867.1">
    <property type="nucleotide sequence ID" value="NC_015520.1"/>
</dbReference>
<dbReference type="Gene3D" id="3.10.350.10">
    <property type="entry name" value="LysM domain"/>
    <property type="match status" value="1"/>
</dbReference>
<dbReference type="STRING" id="697281.Mahau_2273"/>
<sequence length="519" mass="57032">MPLEFLRSTIKTGQLIATASTESVVEGDIIVSDMRPDIARVLWIDGTVNISSSEVIQDKVMIEGAIDFDIIYVPEGEDGLPQNMEGSISFNQYMDVLGAKPKASCDLNVRLQYIDYTLLNGRKLDVKAIVAIDANIIDEIQLDIASDVSGLSDIEVQRQGISLTKVVGSGSSQVLLRQGVELPDDKPSIKELIYYNIKPLISDFTVLDNRVNINGILHIFALYVTEEQDDLIENIEDDIEFEHTIDVPGAYVGLDCLPKAEVSDISVDIKENPLGEMRIINLETMLDLKVSLFEKDEMEFISDMYAVTAALKTETKEIKPMEYLGSGRSEVSFKGIAAISAGPEVDKLYAVKGDALISECSVEDGNINLEGFVKVEGLYSAAYSQQLVHSFTQEIPFKASMSMDGIKSDSVIKLDTLVKNMTYSLISADSVEINGQIVLDAAIWGSTPVRVIVDAQVSEEPPEKPTGIIIYFAQPGDTLWSVAKRYSTTIERLRALNELDDETDVTAGSKLIIYNNIAV</sequence>
<gene>
    <name evidence="2" type="ordered locus">Mahau_2273</name>
</gene>
<reference evidence="3" key="1">
    <citation type="submission" date="2010-11" db="EMBL/GenBank/DDBJ databases">
        <title>The complete genome of Mahella australiensis DSM 15567.</title>
        <authorList>
            <consortium name="US DOE Joint Genome Institute (JGI-PGF)"/>
            <person name="Lucas S."/>
            <person name="Copeland A."/>
            <person name="Lapidus A."/>
            <person name="Bruce D."/>
            <person name="Goodwin L."/>
            <person name="Pitluck S."/>
            <person name="Kyrpides N."/>
            <person name="Mavromatis K."/>
            <person name="Pagani I."/>
            <person name="Ivanova N."/>
            <person name="Teshima H."/>
            <person name="Brettin T."/>
            <person name="Detter J.C."/>
            <person name="Han C."/>
            <person name="Tapia R."/>
            <person name="Land M."/>
            <person name="Hauser L."/>
            <person name="Markowitz V."/>
            <person name="Cheng J.-F."/>
            <person name="Hugenholtz P."/>
            <person name="Woyke T."/>
            <person name="Wu D."/>
            <person name="Spring S."/>
            <person name="Pukall R."/>
            <person name="Steenblock K."/>
            <person name="Schneider S."/>
            <person name="Klenk H.-P."/>
            <person name="Eisen J.A."/>
        </authorList>
    </citation>
    <scope>NUCLEOTIDE SEQUENCE [LARGE SCALE GENOMIC DNA]</scope>
    <source>
        <strain evidence="3">DSM 15567 / CIP 107919 / 50-1 BON</strain>
    </source>
</reference>
<dbReference type="eggNOG" id="COG1388">
    <property type="taxonomic scope" value="Bacteria"/>
</dbReference>
<keyword evidence="3" id="KW-1185">Reference proteome</keyword>
<dbReference type="Proteomes" id="UP000008457">
    <property type="component" value="Chromosome"/>
</dbReference>
<dbReference type="InterPro" id="IPR036779">
    <property type="entry name" value="LysM_dom_sf"/>
</dbReference>
<dbReference type="OrthoDB" id="9779340at2"/>
<proteinExistence type="predicted"/>
<dbReference type="CDD" id="cd00118">
    <property type="entry name" value="LysM"/>
    <property type="match status" value="1"/>
</dbReference>